<keyword evidence="1" id="KW-1133">Transmembrane helix</keyword>
<gene>
    <name evidence="2" type="ORF">PCOR1329_LOCUS74451</name>
</gene>
<name>A0ABN9XDB2_9DINO</name>
<sequence>MVLSGTGCHQVTASAPFTYKALPSHCAQEDPSQDPEEDALREADELLAVTRRPKLLWCGASAAGACALLAAAAAVRWSAAGPAHLRRVPVAVLAALGELALELQANASPVEAGSAVRPRALDEWSCRARLRRLQEVAAQRLE</sequence>
<accession>A0ABN9XDB2</accession>
<dbReference type="Proteomes" id="UP001189429">
    <property type="component" value="Unassembled WGS sequence"/>
</dbReference>
<keyword evidence="1" id="KW-0472">Membrane</keyword>
<keyword evidence="1" id="KW-0812">Transmembrane</keyword>
<reference evidence="2" key="1">
    <citation type="submission" date="2023-10" db="EMBL/GenBank/DDBJ databases">
        <authorList>
            <person name="Chen Y."/>
            <person name="Shah S."/>
            <person name="Dougan E. K."/>
            <person name="Thang M."/>
            <person name="Chan C."/>
        </authorList>
    </citation>
    <scope>NUCLEOTIDE SEQUENCE [LARGE SCALE GENOMIC DNA]</scope>
</reference>
<dbReference type="EMBL" id="CAUYUJ010020093">
    <property type="protein sequence ID" value="CAK0895819.1"/>
    <property type="molecule type" value="Genomic_DNA"/>
</dbReference>
<comment type="caution">
    <text evidence="2">The sequence shown here is derived from an EMBL/GenBank/DDBJ whole genome shotgun (WGS) entry which is preliminary data.</text>
</comment>
<organism evidence="2 3">
    <name type="scientific">Prorocentrum cordatum</name>
    <dbReference type="NCBI Taxonomy" id="2364126"/>
    <lineage>
        <taxon>Eukaryota</taxon>
        <taxon>Sar</taxon>
        <taxon>Alveolata</taxon>
        <taxon>Dinophyceae</taxon>
        <taxon>Prorocentrales</taxon>
        <taxon>Prorocentraceae</taxon>
        <taxon>Prorocentrum</taxon>
    </lineage>
</organism>
<keyword evidence="3" id="KW-1185">Reference proteome</keyword>
<evidence type="ECO:0000313" key="3">
    <source>
        <dbReference type="Proteomes" id="UP001189429"/>
    </source>
</evidence>
<proteinExistence type="predicted"/>
<evidence type="ECO:0000313" key="2">
    <source>
        <dbReference type="EMBL" id="CAK0895819.1"/>
    </source>
</evidence>
<feature type="transmembrane region" description="Helical" evidence="1">
    <location>
        <begin position="55"/>
        <end position="77"/>
    </location>
</feature>
<evidence type="ECO:0000256" key="1">
    <source>
        <dbReference type="SAM" id="Phobius"/>
    </source>
</evidence>
<protein>
    <submittedName>
        <fullName evidence="2">Uncharacterized protein</fullName>
    </submittedName>
</protein>